<feature type="region of interest" description="Disordered" evidence="7">
    <location>
        <begin position="115"/>
        <end position="152"/>
    </location>
</feature>
<evidence type="ECO:0000313" key="10">
    <source>
        <dbReference type="Proteomes" id="UP000033483"/>
    </source>
</evidence>
<comment type="caution">
    <text evidence="9">The sequence shown here is derived from an EMBL/GenBank/DDBJ whole genome shotgun (WGS) entry which is preliminary data.</text>
</comment>
<dbReference type="GO" id="GO:0005737">
    <property type="term" value="C:cytoplasm"/>
    <property type="evidence" value="ECO:0007669"/>
    <property type="project" value="UniProtKB-SubCell"/>
</dbReference>
<evidence type="ECO:0000256" key="4">
    <source>
        <dbReference type="ARBA" id="ARBA00022491"/>
    </source>
</evidence>
<dbReference type="Gene3D" id="3.30.230.30">
    <property type="entry name" value="Impact, N-terminal domain"/>
    <property type="match status" value="1"/>
</dbReference>
<evidence type="ECO:0000259" key="8">
    <source>
        <dbReference type="PROSITE" id="PS50908"/>
    </source>
</evidence>
<evidence type="ECO:0000256" key="7">
    <source>
        <dbReference type="SAM" id="MobiDB-lite"/>
    </source>
</evidence>
<keyword evidence="6" id="KW-0346">Stress response</keyword>
<comment type="similarity">
    <text evidence="2">Belongs to the IMPACT family.</text>
</comment>
<protein>
    <recommendedName>
        <fullName evidence="8">RWD domain-containing protein</fullName>
    </recommendedName>
</protein>
<name>A0A0F4ZFZ3_9PEZI</name>
<keyword evidence="5" id="KW-0810">Translation regulation</keyword>
<dbReference type="Pfam" id="PF05773">
    <property type="entry name" value="RWD"/>
    <property type="match status" value="1"/>
</dbReference>
<dbReference type="InterPro" id="IPR020569">
    <property type="entry name" value="UPF0029_Impact_CS"/>
</dbReference>
<dbReference type="SMART" id="SM00591">
    <property type="entry name" value="RWD"/>
    <property type="match status" value="1"/>
</dbReference>
<dbReference type="GO" id="GO:0140469">
    <property type="term" value="P:GCN2-mediated signaling"/>
    <property type="evidence" value="ECO:0007669"/>
    <property type="project" value="TreeGrafter"/>
</dbReference>
<dbReference type="InterPro" id="IPR016135">
    <property type="entry name" value="UBQ-conjugating_enzyme/RWD"/>
</dbReference>
<dbReference type="Pfam" id="PF01205">
    <property type="entry name" value="Impact_N"/>
    <property type="match status" value="1"/>
</dbReference>
<feature type="compositionally biased region" description="Basic and acidic residues" evidence="7">
    <location>
        <begin position="130"/>
        <end position="141"/>
    </location>
</feature>
<reference evidence="9 10" key="1">
    <citation type="submission" date="2015-03" db="EMBL/GenBank/DDBJ databases">
        <authorList>
            <person name="Radwan O."/>
            <person name="Al-Naeli F.A."/>
            <person name="Rendon G.A."/>
            <person name="Fields C."/>
        </authorList>
    </citation>
    <scope>NUCLEOTIDE SEQUENCE [LARGE SCALE GENOMIC DNA]</scope>
    <source>
        <strain evidence="9">CR-DP1</strain>
    </source>
</reference>
<dbReference type="InterPro" id="IPR006575">
    <property type="entry name" value="RWD_dom"/>
</dbReference>
<accession>A0A0F4ZFZ3</accession>
<evidence type="ECO:0000256" key="6">
    <source>
        <dbReference type="ARBA" id="ARBA00023016"/>
    </source>
</evidence>
<evidence type="ECO:0000256" key="1">
    <source>
        <dbReference type="ARBA" id="ARBA00004496"/>
    </source>
</evidence>
<gene>
    <name evidence="9" type="ORF">TD95_002187</name>
</gene>
<dbReference type="Proteomes" id="UP000033483">
    <property type="component" value="Unassembled WGS sequence"/>
</dbReference>
<dbReference type="PROSITE" id="PS50908">
    <property type="entry name" value="RWD"/>
    <property type="match status" value="1"/>
</dbReference>
<dbReference type="InterPro" id="IPR023582">
    <property type="entry name" value="Impact"/>
</dbReference>
<dbReference type="InterPro" id="IPR001498">
    <property type="entry name" value="Impact_N"/>
</dbReference>
<dbReference type="PANTHER" id="PTHR16301">
    <property type="entry name" value="IMPACT-RELATED"/>
    <property type="match status" value="1"/>
</dbReference>
<keyword evidence="10" id="KW-1185">Reference proteome</keyword>
<dbReference type="EMBL" id="LAEV01001030">
    <property type="protein sequence ID" value="KKA29031.1"/>
    <property type="molecule type" value="Genomic_DNA"/>
</dbReference>
<proteinExistence type="inferred from homology"/>
<dbReference type="Gene3D" id="3.10.110.10">
    <property type="entry name" value="Ubiquitin Conjugating Enzyme"/>
    <property type="match status" value="1"/>
</dbReference>
<evidence type="ECO:0000313" key="9">
    <source>
        <dbReference type="EMBL" id="KKA29031.1"/>
    </source>
</evidence>
<dbReference type="InterPro" id="IPR020568">
    <property type="entry name" value="Ribosomal_Su5_D2-typ_SF"/>
</dbReference>
<evidence type="ECO:0000256" key="5">
    <source>
        <dbReference type="ARBA" id="ARBA00022845"/>
    </source>
</evidence>
<dbReference type="AlphaFoldDB" id="A0A0F4ZFZ3"/>
<dbReference type="GO" id="GO:0006446">
    <property type="term" value="P:regulation of translational initiation"/>
    <property type="evidence" value="ECO:0007669"/>
    <property type="project" value="TreeGrafter"/>
</dbReference>
<dbReference type="PANTHER" id="PTHR16301:SF25">
    <property type="entry name" value="PROTEIN IMPACT"/>
    <property type="match status" value="1"/>
</dbReference>
<evidence type="ECO:0000256" key="2">
    <source>
        <dbReference type="ARBA" id="ARBA00007665"/>
    </source>
</evidence>
<dbReference type="PROSITE" id="PS00910">
    <property type="entry name" value="UPF0029"/>
    <property type="match status" value="1"/>
</dbReference>
<keyword evidence="3" id="KW-0963">Cytoplasm</keyword>
<dbReference type="SUPFAM" id="SSF54495">
    <property type="entry name" value="UBC-like"/>
    <property type="match status" value="1"/>
</dbReference>
<keyword evidence="4" id="KW-0678">Repressor</keyword>
<dbReference type="OrthoDB" id="69641at2759"/>
<sequence>MNPDFLDEIEAINAIYDPDTLVSGETPGSYVLRLPSTNTSLHMFFPETYPATSPPTVTGLHSAGDLTKRGSGTHDLELFQTALSRTFHPGDVCLYNAIEVAGELIEEESAAAAAEAATCSADDDDDVAGEGEHASTRRDPTAIDASGPPPPWTLSAVFTENKSTFLARAAPVSTPDEAVRYIAHLLATDRKVRAATHNMTAWRIGGDGGGPVFQDCDDDGETAAGSRMLKLLQIADVWNVVVVVSRWYGGLKLGPRRFALINNAARDALVKGGWLAEKETGKKKR</sequence>
<evidence type="ECO:0000256" key="3">
    <source>
        <dbReference type="ARBA" id="ARBA00022490"/>
    </source>
</evidence>
<comment type="subcellular location">
    <subcellularLocation>
        <location evidence="1">Cytoplasm</location>
    </subcellularLocation>
</comment>
<dbReference type="SUPFAM" id="SSF54211">
    <property type="entry name" value="Ribosomal protein S5 domain 2-like"/>
    <property type="match status" value="1"/>
</dbReference>
<organism evidence="9 10">
    <name type="scientific">Thielaviopsis punctulata</name>
    <dbReference type="NCBI Taxonomy" id="72032"/>
    <lineage>
        <taxon>Eukaryota</taxon>
        <taxon>Fungi</taxon>
        <taxon>Dikarya</taxon>
        <taxon>Ascomycota</taxon>
        <taxon>Pezizomycotina</taxon>
        <taxon>Sordariomycetes</taxon>
        <taxon>Hypocreomycetidae</taxon>
        <taxon>Microascales</taxon>
        <taxon>Ceratocystidaceae</taxon>
        <taxon>Thielaviopsis</taxon>
    </lineage>
</organism>
<feature type="domain" description="RWD" evidence="8">
    <location>
        <begin position="7"/>
        <end position="108"/>
    </location>
</feature>
<dbReference type="InterPro" id="IPR036956">
    <property type="entry name" value="Impact_N_sf"/>
</dbReference>